<dbReference type="SUPFAM" id="SSF48498">
    <property type="entry name" value="Tetracyclin repressor-like, C-terminal domain"/>
    <property type="match status" value="1"/>
</dbReference>
<reference evidence="5" key="1">
    <citation type="submission" date="2017-05" db="EMBL/GenBank/DDBJ databases">
        <authorList>
            <person name="Sung H."/>
        </authorList>
    </citation>
    <scope>NUCLEOTIDE SEQUENCE [LARGE SCALE GENOMIC DNA]</scope>
    <source>
        <strain evidence="5">AR23208</strain>
    </source>
</reference>
<dbReference type="Pfam" id="PF00440">
    <property type="entry name" value="TetR_N"/>
    <property type="match status" value="1"/>
</dbReference>
<sequence length="193" mass="21890">MQVQKKEVRQERILAEAARLFAEKGYEQTTVSDIVKACEMARGTFYLYFDSLESVLTELFRNTTDLLWEEITSISGNSLTGDGVLKTIITSLFHALADKKELLQVYRSGGGHEFQLFKHRAFCESIGNRVVDLMKEGQAAGELRICSPMLVSQMIVSLVDSMAYYTLVLEEGRHDREQVVEELCDFILYGISK</sequence>
<dbReference type="KEGG" id="tum:CBW65_18475"/>
<name>A0A1Y0IR25_9BACL</name>
<accession>A0A1Y0IR25</accession>
<dbReference type="InterPro" id="IPR009057">
    <property type="entry name" value="Homeodomain-like_sf"/>
</dbReference>
<evidence type="ECO:0000256" key="2">
    <source>
        <dbReference type="PROSITE-ProRule" id="PRU00335"/>
    </source>
</evidence>
<keyword evidence="1 2" id="KW-0238">DNA-binding</keyword>
<dbReference type="Gene3D" id="1.10.357.10">
    <property type="entry name" value="Tetracycline Repressor, domain 2"/>
    <property type="match status" value="1"/>
</dbReference>
<dbReference type="AlphaFoldDB" id="A0A1Y0IR25"/>
<dbReference type="PRINTS" id="PR00455">
    <property type="entry name" value="HTHTETR"/>
</dbReference>
<dbReference type="InterPro" id="IPR050624">
    <property type="entry name" value="HTH-type_Tx_Regulator"/>
</dbReference>
<dbReference type="PANTHER" id="PTHR43479">
    <property type="entry name" value="ACREF/ENVCD OPERON REPRESSOR-RELATED"/>
    <property type="match status" value="1"/>
</dbReference>
<feature type="DNA-binding region" description="H-T-H motif" evidence="2">
    <location>
        <begin position="30"/>
        <end position="49"/>
    </location>
</feature>
<dbReference type="GO" id="GO:0003677">
    <property type="term" value="F:DNA binding"/>
    <property type="evidence" value="ECO:0007669"/>
    <property type="project" value="UniProtKB-UniRule"/>
</dbReference>
<dbReference type="Proteomes" id="UP000195437">
    <property type="component" value="Chromosome"/>
</dbReference>
<gene>
    <name evidence="4" type="ORF">CBW65_18475</name>
</gene>
<dbReference type="Gene3D" id="1.10.10.60">
    <property type="entry name" value="Homeodomain-like"/>
    <property type="match status" value="1"/>
</dbReference>
<feature type="domain" description="HTH tetR-type" evidence="3">
    <location>
        <begin position="7"/>
        <end position="67"/>
    </location>
</feature>
<dbReference type="InterPro" id="IPR036271">
    <property type="entry name" value="Tet_transcr_reg_TetR-rel_C_sf"/>
</dbReference>
<proteinExistence type="predicted"/>
<dbReference type="InterPro" id="IPR001647">
    <property type="entry name" value="HTH_TetR"/>
</dbReference>
<evidence type="ECO:0000313" key="4">
    <source>
        <dbReference type="EMBL" id="ARU62730.1"/>
    </source>
</evidence>
<organism evidence="4 5">
    <name type="scientific">Tumebacillus avium</name>
    <dbReference type="NCBI Taxonomy" id="1903704"/>
    <lineage>
        <taxon>Bacteria</taxon>
        <taxon>Bacillati</taxon>
        <taxon>Bacillota</taxon>
        <taxon>Bacilli</taxon>
        <taxon>Bacillales</taxon>
        <taxon>Alicyclobacillaceae</taxon>
        <taxon>Tumebacillus</taxon>
    </lineage>
</organism>
<evidence type="ECO:0000313" key="5">
    <source>
        <dbReference type="Proteomes" id="UP000195437"/>
    </source>
</evidence>
<keyword evidence="5" id="KW-1185">Reference proteome</keyword>
<evidence type="ECO:0000259" key="3">
    <source>
        <dbReference type="PROSITE" id="PS50977"/>
    </source>
</evidence>
<evidence type="ECO:0000256" key="1">
    <source>
        <dbReference type="ARBA" id="ARBA00023125"/>
    </source>
</evidence>
<dbReference type="PANTHER" id="PTHR43479:SF11">
    <property type="entry name" value="ACREF_ENVCD OPERON REPRESSOR-RELATED"/>
    <property type="match status" value="1"/>
</dbReference>
<dbReference type="SUPFAM" id="SSF46689">
    <property type="entry name" value="Homeodomain-like"/>
    <property type="match status" value="1"/>
</dbReference>
<dbReference type="PROSITE" id="PS50977">
    <property type="entry name" value="HTH_TETR_2"/>
    <property type="match status" value="1"/>
</dbReference>
<protein>
    <recommendedName>
        <fullName evidence="3">HTH tetR-type domain-containing protein</fullName>
    </recommendedName>
</protein>
<dbReference type="EMBL" id="CP021434">
    <property type="protein sequence ID" value="ARU62730.1"/>
    <property type="molecule type" value="Genomic_DNA"/>
</dbReference>